<keyword evidence="7" id="KW-0175">Coiled coil</keyword>
<dbReference type="GO" id="GO:0031902">
    <property type="term" value="C:late endosome membrane"/>
    <property type="evidence" value="ECO:0007669"/>
    <property type="project" value="TreeGrafter"/>
</dbReference>
<dbReference type="Pfam" id="PF12352">
    <property type="entry name" value="V-SNARE_C"/>
    <property type="match status" value="1"/>
</dbReference>
<dbReference type="GO" id="GO:0031201">
    <property type="term" value="C:SNARE complex"/>
    <property type="evidence" value="ECO:0007669"/>
    <property type="project" value="TreeGrafter"/>
</dbReference>
<proteinExistence type="inferred from homology"/>
<feature type="compositionally biased region" description="Pro residues" evidence="9">
    <location>
        <begin position="110"/>
        <end position="121"/>
    </location>
</feature>
<evidence type="ECO:0000256" key="9">
    <source>
        <dbReference type="SAM" id="MobiDB-lite"/>
    </source>
</evidence>
<dbReference type="SUPFAM" id="SSF58038">
    <property type="entry name" value="SNARE fusion complex"/>
    <property type="match status" value="1"/>
</dbReference>
<dbReference type="GO" id="GO:0005484">
    <property type="term" value="F:SNAP receptor activity"/>
    <property type="evidence" value="ECO:0007669"/>
    <property type="project" value="TreeGrafter"/>
</dbReference>
<dbReference type="PANTHER" id="PTHR21230">
    <property type="entry name" value="VESICLE TRANSPORT V-SNARE PROTEIN VTI1-RELATED"/>
    <property type="match status" value="1"/>
</dbReference>
<dbReference type="GO" id="GO:0015031">
    <property type="term" value="P:protein transport"/>
    <property type="evidence" value="ECO:0007669"/>
    <property type="project" value="UniProtKB-KW"/>
</dbReference>
<evidence type="ECO:0000256" key="7">
    <source>
        <dbReference type="ARBA" id="ARBA00023054"/>
    </source>
</evidence>
<comment type="similarity">
    <text evidence="2">Belongs to the VTI1 family.</text>
</comment>
<keyword evidence="6 10" id="KW-1133">Transmembrane helix</keyword>
<protein>
    <recommendedName>
        <fullName evidence="12">t-SNARE coiled-coil homology domain-containing protein</fullName>
    </recommendedName>
</protein>
<evidence type="ECO:0000256" key="5">
    <source>
        <dbReference type="ARBA" id="ARBA00022927"/>
    </source>
</evidence>
<feature type="transmembrane region" description="Helical" evidence="10">
    <location>
        <begin position="77"/>
        <end position="95"/>
    </location>
</feature>
<feature type="compositionally biased region" description="Basic and acidic residues" evidence="9">
    <location>
        <begin position="1"/>
        <end position="26"/>
    </location>
</feature>
<evidence type="ECO:0000313" key="11">
    <source>
        <dbReference type="EMBL" id="CAD8958936.1"/>
    </source>
</evidence>
<comment type="subcellular location">
    <subcellularLocation>
        <location evidence="1">Membrane</location>
        <topology evidence="1">Single-pass type IV membrane protein</topology>
    </subcellularLocation>
</comment>
<dbReference type="EMBL" id="HBFX01022093">
    <property type="protein sequence ID" value="CAD8958936.1"/>
    <property type="molecule type" value="Transcribed_RNA"/>
</dbReference>
<dbReference type="FunFam" id="1.20.5.110:FF:000002">
    <property type="entry name" value="Vesicle transport through interaction with t-SNAREsB"/>
    <property type="match status" value="1"/>
</dbReference>
<feature type="region of interest" description="Disordered" evidence="9">
    <location>
        <begin position="1"/>
        <end position="27"/>
    </location>
</feature>
<dbReference type="Gene3D" id="1.20.5.110">
    <property type="match status" value="1"/>
</dbReference>
<evidence type="ECO:0008006" key="12">
    <source>
        <dbReference type="Google" id="ProtNLM"/>
    </source>
</evidence>
<evidence type="ECO:0000256" key="6">
    <source>
        <dbReference type="ARBA" id="ARBA00022989"/>
    </source>
</evidence>
<dbReference type="GO" id="GO:0006906">
    <property type="term" value="P:vesicle fusion"/>
    <property type="evidence" value="ECO:0007669"/>
    <property type="project" value="TreeGrafter"/>
</dbReference>
<evidence type="ECO:0000256" key="1">
    <source>
        <dbReference type="ARBA" id="ARBA00004211"/>
    </source>
</evidence>
<evidence type="ECO:0000256" key="8">
    <source>
        <dbReference type="ARBA" id="ARBA00023136"/>
    </source>
</evidence>
<dbReference type="PANTHER" id="PTHR21230:SF26">
    <property type="entry name" value="VESICLE TRANSPORT THROUGH INTERACTION WITH T-SNARES HOMOLOG 1A"/>
    <property type="match status" value="1"/>
</dbReference>
<dbReference type="GO" id="GO:0005789">
    <property type="term" value="C:endoplasmic reticulum membrane"/>
    <property type="evidence" value="ECO:0007669"/>
    <property type="project" value="TreeGrafter"/>
</dbReference>
<dbReference type="CDD" id="cd15862">
    <property type="entry name" value="SNARE_Vti1"/>
    <property type="match status" value="1"/>
</dbReference>
<organism evidence="11">
    <name type="scientific">Hemiselmis andersenii</name>
    <name type="common">Cryptophyte alga</name>
    <dbReference type="NCBI Taxonomy" id="464988"/>
    <lineage>
        <taxon>Eukaryota</taxon>
        <taxon>Cryptophyceae</taxon>
        <taxon>Cryptomonadales</taxon>
        <taxon>Hemiselmidaceae</taxon>
        <taxon>Hemiselmis</taxon>
    </lineage>
</organism>
<keyword evidence="4 10" id="KW-0812">Transmembrane</keyword>
<evidence type="ECO:0000256" key="10">
    <source>
        <dbReference type="SAM" id="Phobius"/>
    </source>
</evidence>
<reference evidence="11" key="1">
    <citation type="submission" date="2021-01" db="EMBL/GenBank/DDBJ databases">
        <authorList>
            <person name="Corre E."/>
            <person name="Pelletier E."/>
            <person name="Niang G."/>
            <person name="Scheremetjew M."/>
            <person name="Finn R."/>
            <person name="Kale V."/>
            <person name="Holt S."/>
            <person name="Cochrane G."/>
            <person name="Meng A."/>
            <person name="Brown T."/>
            <person name="Cohen L."/>
        </authorList>
    </citation>
    <scope>NUCLEOTIDE SEQUENCE</scope>
    <source>
        <strain evidence="11">CCMP644</strain>
    </source>
</reference>
<accession>A0A7S1DXJ3</accession>
<evidence type="ECO:0000256" key="3">
    <source>
        <dbReference type="ARBA" id="ARBA00022448"/>
    </source>
</evidence>
<evidence type="ECO:0000256" key="2">
    <source>
        <dbReference type="ARBA" id="ARBA00006108"/>
    </source>
</evidence>
<gene>
    <name evidence="11" type="ORF">HAND00432_LOCUS13475</name>
</gene>
<keyword evidence="8 10" id="KW-0472">Membrane</keyword>
<name>A0A7S1DXJ3_HEMAN</name>
<evidence type="ECO:0000256" key="4">
    <source>
        <dbReference type="ARBA" id="ARBA00022692"/>
    </source>
</evidence>
<dbReference type="GO" id="GO:0000149">
    <property type="term" value="F:SNARE binding"/>
    <property type="evidence" value="ECO:0007669"/>
    <property type="project" value="TreeGrafter"/>
</dbReference>
<dbReference type="AlphaFoldDB" id="A0A7S1DXJ3"/>
<sequence length="121" mass="13780">MSAATDRLEGASERLQESRKTLRETEAIGEDVMQDLRQQRETLLHARDGMREVDDNLDASRKVVRQMARRIQQNKRVMYFAGCFFVAMLLIVLVMKLKPDESERATPVPATTPRPIGTPPP</sequence>
<keyword evidence="5" id="KW-0653">Protein transport</keyword>
<feature type="region of interest" description="Disordered" evidence="9">
    <location>
        <begin position="101"/>
        <end position="121"/>
    </location>
</feature>
<dbReference type="GO" id="GO:0012507">
    <property type="term" value="C:ER to Golgi transport vesicle membrane"/>
    <property type="evidence" value="ECO:0007669"/>
    <property type="project" value="TreeGrafter"/>
</dbReference>
<dbReference type="GO" id="GO:0005794">
    <property type="term" value="C:Golgi apparatus"/>
    <property type="evidence" value="ECO:0007669"/>
    <property type="project" value="TreeGrafter"/>
</dbReference>
<keyword evidence="3" id="KW-0813">Transport</keyword>